<dbReference type="PANTHER" id="PTHR11161">
    <property type="entry name" value="O-ACYLTRANSFERASE"/>
    <property type="match status" value="1"/>
</dbReference>
<protein>
    <recommendedName>
        <fullName evidence="7">Nose resistant-to-fluoxetine protein N-terminal domain-containing protein</fullName>
    </recommendedName>
</protein>
<keyword evidence="1" id="KW-0812">Transmembrane</keyword>
<feature type="transmembrane region" description="Helical" evidence="1">
    <location>
        <begin position="492"/>
        <end position="510"/>
    </location>
</feature>
<feature type="transmembrane region" description="Helical" evidence="1">
    <location>
        <begin position="560"/>
        <end position="581"/>
    </location>
</feature>
<dbReference type="AlphaFoldDB" id="A0AAV2S1L2"/>
<dbReference type="Proteomes" id="UP001497623">
    <property type="component" value="Unassembled WGS sequence"/>
</dbReference>
<feature type="signal peptide" evidence="2">
    <location>
        <begin position="1"/>
        <end position="21"/>
    </location>
</feature>
<dbReference type="Pfam" id="PF20146">
    <property type="entry name" value="NRF"/>
    <property type="match status" value="1"/>
</dbReference>
<evidence type="ECO:0008006" key="7">
    <source>
        <dbReference type="Google" id="ProtNLM"/>
    </source>
</evidence>
<keyword evidence="1" id="KW-1133">Transmembrane helix</keyword>
<feature type="non-terminal residue" evidence="5">
    <location>
        <position position="670"/>
    </location>
</feature>
<dbReference type="InterPro" id="IPR002656">
    <property type="entry name" value="Acyl_transf_3_dom"/>
</dbReference>
<feature type="transmembrane region" description="Helical" evidence="1">
    <location>
        <begin position="384"/>
        <end position="405"/>
    </location>
</feature>
<evidence type="ECO:0000259" key="3">
    <source>
        <dbReference type="Pfam" id="PF01757"/>
    </source>
</evidence>
<dbReference type="InterPro" id="IPR052728">
    <property type="entry name" value="O2_lipid_transport_reg"/>
</dbReference>
<feature type="transmembrane region" description="Helical" evidence="1">
    <location>
        <begin position="352"/>
        <end position="372"/>
    </location>
</feature>
<feature type="transmembrane region" description="Helical" evidence="1">
    <location>
        <begin position="634"/>
        <end position="652"/>
    </location>
</feature>
<feature type="chain" id="PRO_5043965746" description="Nose resistant-to-fluoxetine protein N-terminal domain-containing protein" evidence="2">
    <location>
        <begin position="22"/>
        <end position="670"/>
    </location>
</feature>
<evidence type="ECO:0000313" key="5">
    <source>
        <dbReference type="EMBL" id="CAL4148593.1"/>
    </source>
</evidence>
<comment type="caution">
    <text evidence="5">The sequence shown here is derived from an EMBL/GenBank/DDBJ whole genome shotgun (WGS) entry which is preliminary data.</text>
</comment>
<name>A0AAV2S1L2_MEGNR</name>
<keyword evidence="2" id="KW-0732">Signal</keyword>
<feature type="domain" description="Nose resistant-to-fluoxetine protein N-terminal" evidence="4">
    <location>
        <begin position="54"/>
        <end position="218"/>
    </location>
</feature>
<evidence type="ECO:0000313" key="6">
    <source>
        <dbReference type="Proteomes" id="UP001497623"/>
    </source>
</evidence>
<accession>A0AAV2S1L2</accession>
<proteinExistence type="predicted"/>
<organism evidence="5 6">
    <name type="scientific">Meganyctiphanes norvegica</name>
    <name type="common">Northern krill</name>
    <name type="synonym">Thysanopoda norvegica</name>
    <dbReference type="NCBI Taxonomy" id="48144"/>
    <lineage>
        <taxon>Eukaryota</taxon>
        <taxon>Metazoa</taxon>
        <taxon>Ecdysozoa</taxon>
        <taxon>Arthropoda</taxon>
        <taxon>Crustacea</taxon>
        <taxon>Multicrustacea</taxon>
        <taxon>Malacostraca</taxon>
        <taxon>Eumalacostraca</taxon>
        <taxon>Eucarida</taxon>
        <taxon>Euphausiacea</taxon>
        <taxon>Euphausiidae</taxon>
        <taxon>Meganyctiphanes</taxon>
    </lineage>
</organism>
<dbReference type="EMBL" id="CAXKWB010036585">
    <property type="protein sequence ID" value="CAL4148593.1"/>
    <property type="molecule type" value="Genomic_DNA"/>
</dbReference>
<keyword evidence="1" id="KW-0472">Membrane</keyword>
<gene>
    <name evidence="5" type="ORF">MNOR_LOCUS30259</name>
</gene>
<evidence type="ECO:0000259" key="4">
    <source>
        <dbReference type="Pfam" id="PF20146"/>
    </source>
</evidence>
<sequence length="670" mass="76758">MKIYLKVVALTAIVICIKGQATNVNREYYLRNYAKKWSSAYLPSRLMAGWNSPCGKALEEFYDAIESFQTKDAWALTMVDTWGKSKDGLLYGSPDVLGAYDQCLRISSLNNTIRGKYCSLFRWTSQGGQIIGHSTQWRGQSRDQLMKGVTYDFLEHERHQSYLQKLNKEYKNHSLSISNGLQSNGSVRMGGLPSLPIPNDYLTYGTCMPHVCSKRQLQISGFNYVMSCDEPDWKISLDGLDISFISLCCIIGALMLTGTAAHGYTLYTKQEHLAKGPMRFILPFAVTLNLKKIFTINPRPAPETITCLNGMRVMSMCWVIWGHQNMKTLLALANQNNLHMIDNFLFAIARNAHVSVDSFFFLSGLLVCYGVFREMSKTGSLNIIMYYVHRIIRLTPPLCMAVWYFSTLNRFTIRGPIPFSYSPKPTDLADYCRNFGWKDIAYVSNIAFRNNQSIPEGCMGQCWYTSVDTQLYVLAPLLLLPLYYYKTIGRAWLYVVTLAAIAMRGFITWNQRNTEVGVDNPWMYDIYFPTWVRADSWLIGIWTGYFIAKMGKNKLQLIQWQVVVGWTVAVTFGLMVMFGRYHAPNPAVGAGHIMYEMVHRTVWASCLGWVTIACHYGYGGIVNEFLSQPSWQPFSRLTYPMYLVAMQFQYAYVMHSRTLFYFTHINKVME</sequence>
<reference evidence="5 6" key="1">
    <citation type="submission" date="2024-05" db="EMBL/GenBank/DDBJ databases">
        <authorList>
            <person name="Wallberg A."/>
        </authorList>
    </citation>
    <scope>NUCLEOTIDE SEQUENCE [LARGE SCALE GENOMIC DNA]</scope>
</reference>
<feature type="transmembrane region" description="Helical" evidence="1">
    <location>
        <begin position="601"/>
        <end position="622"/>
    </location>
</feature>
<evidence type="ECO:0000256" key="2">
    <source>
        <dbReference type="SAM" id="SignalP"/>
    </source>
</evidence>
<evidence type="ECO:0000256" key="1">
    <source>
        <dbReference type="SAM" id="Phobius"/>
    </source>
</evidence>
<dbReference type="Pfam" id="PF01757">
    <property type="entry name" value="Acyl_transf_3"/>
    <property type="match status" value="1"/>
</dbReference>
<dbReference type="InterPro" id="IPR006621">
    <property type="entry name" value="Nose-resist-to-fluoxetine_N"/>
</dbReference>
<keyword evidence="6" id="KW-1185">Reference proteome</keyword>
<dbReference type="GO" id="GO:0016747">
    <property type="term" value="F:acyltransferase activity, transferring groups other than amino-acyl groups"/>
    <property type="evidence" value="ECO:0007669"/>
    <property type="project" value="InterPro"/>
</dbReference>
<feature type="domain" description="Acyltransferase 3" evidence="3">
    <location>
        <begin position="307"/>
        <end position="650"/>
    </location>
</feature>
<dbReference type="PANTHER" id="PTHR11161:SF0">
    <property type="entry name" value="O-ACYLTRANSFERASE LIKE PROTEIN"/>
    <property type="match status" value="1"/>
</dbReference>